<reference evidence="1" key="1">
    <citation type="submission" date="2020-07" db="EMBL/GenBank/DDBJ databases">
        <title>Genome sequence and genetic diversity analysis of an under-domesticated orphan crop, white fonio (Digitaria exilis).</title>
        <authorList>
            <person name="Bennetzen J.L."/>
            <person name="Chen S."/>
            <person name="Ma X."/>
            <person name="Wang X."/>
            <person name="Yssel A.E.J."/>
            <person name="Chaluvadi S.R."/>
            <person name="Johnson M."/>
            <person name="Gangashetty P."/>
            <person name="Hamidou F."/>
            <person name="Sanogo M.D."/>
            <person name="Zwaenepoel A."/>
            <person name="Wallace J."/>
            <person name="Van De Peer Y."/>
            <person name="Van Deynze A."/>
        </authorList>
    </citation>
    <scope>NUCLEOTIDE SEQUENCE</scope>
    <source>
        <tissue evidence="1">Leaves</tissue>
    </source>
</reference>
<gene>
    <name evidence="1" type="ORF">HU200_058418</name>
</gene>
<evidence type="ECO:0000313" key="2">
    <source>
        <dbReference type="Proteomes" id="UP000636709"/>
    </source>
</evidence>
<dbReference type="Proteomes" id="UP000636709">
    <property type="component" value="Unassembled WGS sequence"/>
</dbReference>
<dbReference type="EMBL" id="JACEFO010002455">
    <property type="protein sequence ID" value="KAF8659656.1"/>
    <property type="molecule type" value="Genomic_DNA"/>
</dbReference>
<organism evidence="1 2">
    <name type="scientific">Digitaria exilis</name>
    <dbReference type="NCBI Taxonomy" id="1010633"/>
    <lineage>
        <taxon>Eukaryota</taxon>
        <taxon>Viridiplantae</taxon>
        <taxon>Streptophyta</taxon>
        <taxon>Embryophyta</taxon>
        <taxon>Tracheophyta</taxon>
        <taxon>Spermatophyta</taxon>
        <taxon>Magnoliopsida</taxon>
        <taxon>Liliopsida</taxon>
        <taxon>Poales</taxon>
        <taxon>Poaceae</taxon>
        <taxon>PACMAD clade</taxon>
        <taxon>Panicoideae</taxon>
        <taxon>Panicodae</taxon>
        <taxon>Paniceae</taxon>
        <taxon>Anthephorinae</taxon>
        <taxon>Digitaria</taxon>
    </lineage>
</organism>
<protein>
    <submittedName>
        <fullName evidence="1">Uncharacterized protein</fullName>
    </submittedName>
</protein>
<comment type="caution">
    <text evidence="1">The sequence shown here is derived from an EMBL/GenBank/DDBJ whole genome shotgun (WGS) entry which is preliminary data.</text>
</comment>
<name>A0A835E251_9POAL</name>
<accession>A0A835E251</accession>
<keyword evidence="2" id="KW-1185">Reference proteome</keyword>
<proteinExistence type="predicted"/>
<evidence type="ECO:0000313" key="1">
    <source>
        <dbReference type="EMBL" id="KAF8659656.1"/>
    </source>
</evidence>
<sequence length="14" mass="1793">MRPRASFVRRHKDH</sequence>